<comment type="caution">
    <text evidence="3">The sequence shown here is derived from an EMBL/GenBank/DDBJ whole genome shotgun (WGS) entry which is preliminary data.</text>
</comment>
<name>A0A934NA25_9BACT</name>
<organism evidence="3 4">
    <name type="scientific">Candidatus Nephthysia bennettiae</name>
    <dbReference type="NCBI Taxonomy" id="3127016"/>
    <lineage>
        <taxon>Bacteria</taxon>
        <taxon>Bacillati</taxon>
        <taxon>Candidatus Dormiibacterota</taxon>
        <taxon>Candidatus Dormibacteria</taxon>
        <taxon>Candidatus Dormibacterales</taxon>
        <taxon>Candidatus Dormibacteraceae</taxon>
        <taxon>Candidatus Nephthysia</taxon>
    </lineage>
</organism>
<dbReference type="Proteomes" id="UP000612893">
    <property type="component" value="Unassembled WGS sequence"/>
</dbReference>
<dbReference type="Pfam" id="PF01551">
    <property type="entry name" value="Peptidase_M23"/>
    <property type="match status" value="1"/>
</dbReference>
<dbReference type="InterPro" id="IPR011055">
    <property type="entry name" value="Dup_hybrid_motif"/>
</dbReference>
<dbReference type="InterPro" id="IPR050570">
    <property type="entry name" value="Cell_wall_metabolism_enzyme"/>
</dbReference>
<dbReference type="Gene3D" id="6.10.250.3150">
    <property type="match status" value="1"/>
</dbReference>
<proteinExistence type="predicted"/>
<evidence type="ECO:0000259" key="2">
    <source>
        <dbReference type="Pfam" id="PF01551"/>
    </source>
</evidence>
<accession>A0A934NA25</accession>
<dbReference type="EMBL" id="JAEKNR010000160">
    <property type="protein sequence ID" value="MBJ7599598.1"/>
    <property type="molecule type" value="Genomic_DNA"/>
</dbReference>
<protein>
    <submittedName>
        <fullName evidence="3">Peptidoglycan DD-metalloendopeptidase family protein</fullName>
    </submittedName>
</protein>
<dbReference type="PANTHER" id="PTHR21666">
    <property type="entry name" value="PEPTIDASE-RELATED"/>
    <property type="match status" value="1"/>
</dbReference>
<evidence type="ECO:0000256" key="1">
    <source>
        <dbReference type="SAM" id="Coils"/>
    </source>
</evidence>
<dbReference type="PANTHER" id="PTHR21666:SF270">
    <property type="entry name" value="MUREIN HYDROLASE ACTIVATOR ENVC"/>
    <property type="match status" value="1"/>
</dbReference>
<evidence type="ECO:0000313" key="3">
    <source>
        <dbReference type="EMBL" id="MBJ7599598.1"/>
    </source>
</evidence>
<keyword evidence="4" id="KW-1185">Reference proteome</keyword>
<sequence length="387" mass="41590">MKLLVAQVKLRLGDTIARSLTAQAQLSDALAQNARQQQDLRTQIEDARLKATQLQADIQAHDVQTKATQARVELERAEIGRLARAEYEQPDSTLVRLLRSGSLKGWLVGASDLAAAARRGQQLRSALEQDLAQLNQEQSTRQSDLEQLTGLQSQQQADLQKLHALGQQQQETAKQLSAKIAATKLELGRVDGQQPALADRLSQALDAEVTQIIDFANQQAWSSVQLSLQSDPVQTVVQTAAHSTQSRFIWPMPKGQITQGFGPSQLSFEPAFGGFAHFHTGVDVAGPENDPVLAADDGRVVQAATGSSGYGNYVVIGHASGISTLYGHLNQLLVKPGDEVRQGDTVGLEGSTGYSTGPHVHFEVRVNGVPVDPLNYLPAGAPSPTRA</sequence>
<feature type="coiled-coil region" evidence="1">
    <location>
        <begin position="30"/>
        <end position="64"/>
    </location>
</feature>
<feature type="domain" description="M23ase beta-sheet core" evidence="2">
    <location>
        <begin position="278"/>
        <end position="373"/>
    </location>
</feature>
<dbReference type="SUPFAM" id="SSF51261">
    <property type="entry name" value="Duplicated hybrid motif"/>
    <property type="match status" value="1"/>
</dbReference>
<dbReference type="Gene3D" id="2.70.70.10">
    <property type="entry name" value="Glucose Permease (Domain IIA)"/>
    <property type="match status" value="1"/>
</dbReference>
<reference evidence="3" key="1">
    <citation type="submission" date="2020-10" db="EMBL/GenBank/DDBJ databases">
        <title>Ca. Dormibacterota MAGs.</title>
        <authorList>
            <person name="Montgomery K."/>
        </authorList>
    </citation>
    <scope>NUCLEOTIDE SEQUENCE [LARGE SCALE GENOMIC DNA]</scope>
    <source>
        <strain evidence="3">SC8812_S17_10</strain>
    </source>
</reference>
<dbReference type="InterPro" id="IPR016047">
    <property type="entry name" value="M23ase_b-sheet_dom"/>
</dbReference>
<dbReference type="AlphaFoldDB" id="A0A934NA25"/>
<evidence type="ECO:0000313" key="4">
    <source>
        <dbReference type="Proteomes" id="UP000612893"/>
    </source>
</evidence>
<dbReference type="CDD" id="cd12797">
    <property type="entry name" value="M23_peptidase"/>
    <property type="match status" value="1"/>
</dbReference>
<keyword evidence="1" id="KW-0175">Coiled coil</keyword>
<gene>
    <name evidence="3" type="ORF">JF922_16160</name>
</gene>